<keyword evidence="5 9" id="KW-0418">Kinase</keyword>
<dbReference type="EC" id="2.7.13.3" evidence="2"/>
<evidence type="ECO:0000256" key="7">
    <source>
        <dbReference type="SAM" id="Phobius"/>
    </source>
</evidence>
<dbReference type="SMART" id="SM00387">
    <property type="entry name" value="HATPase_c"/>
    <property type="match status" value="1"/>
</dbReference>
<evidence type="ECO:0000256" key="6">
    <source>
        <dbReference type="ARBA" id="ARBA00023012"/>
    </source>
</evidence>
<dbReference type="Pfam" id="PF02518">
    <property type="entry name" value="HATPase_c"/>
    <property type="match status" value="1"/>
</dbReference>
<dbReference type="PANTHER" id="PTHR44936">
    <property type="entry name" value="SENSOR PROTEIN CREC"/>
    <property type="match status" value="1"/>
</dbReference>
<dbReference type="InterPro" id="IPR050980">
    <property type="entry name" value="2C_sensor_his_kinase"/>
</dbReference>
<keyword evidence="4" id="KW-0808">Transferase</keyword>
<dbReference type="PROSITE" id="PS50109">
    <property type="entry name" value="HIS_KIN"/>
    <property type="match status" value="1"/>
</dbReference>
<reference evidence="9 10" key="1">
    <citation type="journal article" date="2017" name="Int. J. Syst. Evol. Microbiol.">
        <title>Jeotgalibaca porci sp. nov. and Jeotgalibaca arthritidis sp. nov., isolated from pigs, and emended description of the genus Jeotgalibaca.</title>
        <authorList>
            <person name="Zamora L."/>
            <person name="Perez-Sancho M."/>
            <person name="Dominguez L."/>
            <person name="Fernandez-Garayzabal J.F."/>
            <person name="Vela A.I."/>
        </authorList>
    </citation>
    <scope>NUCLEOTIDE SEQUENCE [LARGE SCALE GENOMIC DNA]</scope>
    <source>
        <strain evidence="9 10">CECT 9157</strain>
    </source>
</reference>
<evidence type="ECO:0000256" key="5">
    <source>
        <dbReference type="ARBA" id="ARBA00022777"/>
    </source>
</evidence>
<dbReference type="GO" id="GO:0004673">
    <property type="term" value="F:protein histidine kinase activity"/>
    <property type="evidence" value="ECO:0007669"/>
    <property type="project" value="UniProtKB-EC"/>
</dbReference>
<dbReference type="AlphaFoldDB" id="A0A6G7KAW1"/>
<keyword evidence="7" id="KW-0472">Membrane</keyword>
<keyword evidence="3" id="KW-0597">Phosphoprotein</keyword>
<dbReference type="InterPro" id="IPR005467">
    <property type="entry name" value="His_kinase_dom"/>
</dbReference>
<dbReference type="Proteomes" id="UP000501451">
    <property type="component" value="Chromosome"/>
</dbReference>
<dbReference type="EMBL" id="CP049740">
    <property type="protein sequence ID" value="QII82396.1"/>
    <property type="molecule type" value="Genomic_DNA"/>
</dbReference>
<feature type="transmembrane region" description="Helical" evidence="7">
    <location>
        <begin position="37"/>
        <end position="56"/>
    </location>
</feature>
<proteinExistence type="predicted"/>
<evidence type="ECO:0000313" key="9">
    <source>
        <dbReference type="EMBL" id="QII82396.1"/>
    </source>
</evidence>
<dbReference type="PANTHER" id="PTHR44936:SF9">
    <property type="entry name" value="SENSOR PROTEIN CREC"/>
    <property type="match status" value="1"/>
</dbReference>
<dbReference type="InterPro" id="IPR036890">
    <property type="entry name" value="HATPase_C_sf"/>
</dbReference>
<dbReference type="SUPFAM" id="SSF55874">
    <property type="entry name" value="ATPase domain of HSP90 chaperone/DNA topoisomerase II/histidine kinase"/>
    <property type="match status" value="1"/>
</dbReference>
<name>A0A6G7KAW1_9LACT</name>
<keyword evidence="6" id="KW-0902">Two-component regulatory system</keyword>
<sequence length="333" mass="38139">MMKKDLYDNRYWLVVIGLLTMFFIFLAWIAYPESFWLLISLMIIVSVVLTAVPLLLNRRQKDRLDPVYRSFLIEPDMEKEAELRALVPKSEVDRLRMLGDLLREKADELNRQDLQIRDYQTYIEEWVHEIKKPISLMSLVLDNRDDEMSTLVHLRMTRARNDIQSDVEKILYFARLSTAHRDYLFQPMSLVKVCQEAIVDHQSLLDEAGFEVALVGAEEVFVVSDRHHVLFILSQLIHNASKYARIGESQPKLDLTVEAGETIQLIISDNGPGIPQEDLPFIFDKGFTGGKAKATGMGLYLVQQIAQDLKVTVSASRSNSSGLAIILEFPIIN</sequence>
<comment type="catalytic activity">
    <reaction evidence="1">
        <text>ATP + protein L-histidine = ADP + protein N-phospho-L-histidine.</text>
        <dbReference type="EC" id="2.7.13.3"/>
    </reaction>
</comment>
<dbReference type="RefSeq" id="WP_166162650.1">
    <property type="nucleotide sequence ID" value="NZ_CP049740.1"/>
</dbReference>
<keyword evidence="7" id="KW-1133">Transmembrane helix</keyword>
<accession>A0A6G7KAW1</accession>
<feature type="domain" description="Histidine kinase" evidence="8">
    <location>
        <begin position="125"/>
        <end position="333"/>
    </location>
</feature>
<protein>
    <recommendedName>
        <fullName evidence="2">histidine kinase</fullName>
        <ecNumber evidence="2">2.7.13.3</ecNumber>
    </recommendedName>
</protein>
<evidence type="ECO:0000256" key="2">
    <source>
        <dbReference type="ARBA" id="ARBA00012438"/>
    </source>
</evidence>
<evidence type="ECO:0000313" key="10">
    <source>
        <dbReference type="Proteomes" id="UP000501451"/>
    </source>
</evidence>
<feature type="transmembrane region" description="Helical" evidence="7">
    <location>
        <begin position="12"/>
        <end position="31"/>
    </location>
</feature>
<evidence type="ECO:0000256" key="1">
    <source>
        <dbReference type="ARBA" id="ARBA00000085"/>
    </source>
</evidence>
<evidence type="ECO:0000259" key="8">
    <source>
        <dbReference type="PROSITE" id="PS50109"/>
    </source>
</evidence>
<dbReference type="Gene3D" id="3.30.565.10">
    <property type="entry name" value="Histidine kinase-like ATPase, C-terminal domain"/>
    <property type="match status" value="1"/>
</dbReference>
<dbReference type="KEGG" id="jar:G7057_08080"/>
<gene>
    <name evidence="9" type="ORF">G7057_08080</name>
</gene>
<dbReference type="InterPro" id="IPR003594">
    <property type="entry name" value="HATPase_dom"/>
</dbReference>
<dbReference type="GO" id="GO:0000160">
    <property type="term" value="P:phosphorelay signal transduction system"/>
    <property type="evidence" value="ECO:0007669"/>
    <property type="project" value="UniProtKB-KW"/>
</dbReference>
<evidence type="ECO:0000256" key="4">
    <source>
        <dbReference type="ARBA" id="ARBA00022679"/>
    </source>
</evidence>
<evidence type="ECO:0000256" key="3">
    <source>
        <dbReference type="ARBA" id="ARBA00022553"/>
    </source>
</evidence>
<keyword evidence="10" id="KW-1185">Reference proteome</keyword>
<organism evidence="9 10">
    <name type="scientific">Jeotgalibaca arthritidis</name>
    <dbReference type="NCBI Taxonomy" id="1868794"/>
    <lineage>
        <taxon>Bacteria</taxon>
        <taxon>Bacillati</taxon>
        <taxon>Bacillota</taxon>
        <taxon>Bacilli</taxon>
        <taxon>Lactobacillales</taxon>
        <taxon>Carnobacteriaceae</taxon>
        <taxon>Jeotgalibaca</taxon>
    </lineage>
</organism>
<keyword evidence="7" id="KW-0812">Transmembrane</keyword>